<dbReference type="SUPFAM" id="SSF55608">
    <property type="entry name" value="Homing endonucleases"/>
    <property type="match status" value="1"/>
</dbReference>
<accession>A0A8T5GEJ0</accession>
<gene>
    <name evidence="10" type="ORF">HON47_00850</name>
</gene>
<evidence type="ECO:0000256" key="4">
    <source>
        <dbReference type="ARBA" id="ARBA00022813"/>
    </source>
</evidence>
<dbReference type="InterPro" id="IPR003587">
    <property type="entry name" value="Hint_dom_N"/>
</dbReference>
<dbReference type="InterPro" id="IPR027434">
    <property type="entry name" value="Homing_endonucl"/>
</dbReference>
<dbReference type="Gene3D" id="3.10.28.10">
    <property type="entry name" value="Homing endonucleases"/>
    <property type="match status" value="1"/>
</dbReference>
<keyword evidence="2" id="KW-0808">Transferase</keyword>
<dbReference type="SUPFAM" id="SSF56672">
    <property type="entry name" value="DNA/RNA polymerases"/>
    <property type="match status" value="3"/>
</dbReference>
<dbReference type="InterPro" id="IPR023211">
    <property type="entry name" value="DNA_pol_palm_dom_sf"/>
</dbReference>
<evidence type="ECO:0000313" key="11">
    <source>
        <dbReference type="Proteomes" id="UP000722459"/>
    </source>
</evidence>
<dbReference type="NCBIfam" id="TIGR01443">
    <property type="entry name" value="intein_Cterm"/>
    <property type="match status" value="1"/>
</dbReference>
<dbReference type="SMART" id="SM00306">
    <property type="entry name" value="HintN"/>
    <property type="match status" value="1"/>
</dbReference>
<reference evidence="10" key="1">
    <citation type="journal article" date="2021" name="ISME J.">
        <title>Mercury methylation by metabolically versatile and cosmopolitan marine bacteria.</title>
        <authorList>
            <person name="Lin H."/>
            <person name="Ascher D.B."/>
            <person name="Myung Y."/>
            <person name="Lamborg C.H."/>
            <person name="Hallam S.J."/>
            <person name="Gionfriddo C.M."/>
            <person name="Holt K.E."/>
            <person name="Moreau J.W."/>
        </authorList>
    </citation>
    <scope>NUCLEOTIDE SEQUENCE</scope>
    <source>
        <strain evidence="10">SI075_bin30</strain>
    </source>
</reference>
<dbReference type="Gene3D" id="1.10.132.60">
    <property type="entry name" value="DNA polymerase family B, C-terminal domain"/>
    <property type="match status" value="1"/>
</dbReference>
<keyword evidence="7" id="KW-0238">DNA-binding</keyword>
<evidence type="ECO:0000256" key="3">
    <source>
        <dbReference type="ARBA" id="ARBA00022695"/>
    </source>
</evidence>
<keyword evidence="4" id="KW-0068">Autocatalytic cleavage</keyword>
<keyword evidence="3" id="KW-0548">Nucleotidyltransferase</keyword>
<dbReference type="EC" id="2.7.7.7" evidence="1"/>
<dbReference type="PROSITE" id="PS50819">
    <property type="entry name" value="INTEIN_ENDONUCLEASE"/>
    <property type="match status" value="1"/>
</dbReference>
<evidence type="ECO:0000256" key="5">
    <source>
        <dbReference type="ARBA" id="ARBA00022932"/>
    </source>
</evidence>
<dbReference type="GO" id="GO:0003677">
    <property type="term" value="F:DNA binding"/>
    <property type="evidence" value="ECO:0007669"/>
    <property type="project" value="UniProtKB-KW"/>
</dbReference>
<dbReference type="InterPro" id="IPR030934">
    <property type="entry name" value="Intein_C"/>
</dbReference>
<protein>
    <recommendedName>
        <fullName evidence="1">DNA-directed DNA polymerase</fullName>
        <ecNumber evidence="1">2.7.7.7</ecNumber>
    </recommendedName>
</protein>
<dbReference type="GO" id="GO:0003887">
    <property type="term" value="F:DNA-directed DNA polymerase activity"/>
    <property type="evidence" value="ECO:0007669"/>
    <property type="project" value="UniProtKB-KW"/>
</dbReference>
<dbReference type="InterPro" id="IPR050240">
    <property type="entry name" value="DNA_pol_type-B"/>
</dbReference>
<evidence type="ECO:0000313" key="10">
    <source>
        <dbReference type="EMBL" id="MBT4870107.1"/>
    </source>
</evidence>
<sequence length="708" mass="81433">KILFAKQWALKIILNSAYGYLGYGRARWYSRESASATTAWARQYIHETIDKAKEAGFDVLYGDSITKDRFVTIKNPQGLIEIKNIEDFYKEVKDLAWERGNKKLKHPKNYFALSVNPKTKNAEWKEITAIIKHKTNKKIYRINQKFGETIVTEDHSLLTEIKNGFIETKPNNMKNKKMYAIQKVPKSKELEEIDLFEFVKHYNYIRRYKNRTKISQWHTDGKYIWFSFTNQKNQIKINRKITVKSKKFESLCKLLGAYVAEGSATTIKTCKTKSGASLASSDIKWLKELEKDYHKLFINAKTCIIPSTKKERTINYDNKTITYTDNTHKLQMMNETSAQLFSCLCGQKSNGKKLPTFIFNVPDKYKNALLKKAIEGDGSHSVNKKLGYTKKYIKNNFQYTTNSLALISGISLLLKQLNLNFSIQYRKEKKSYTIKTSTKNNSRIETKITKETYSGDVYDLSVKDNENFIESCGQILLHNTDSTFLLINDKNKKDVENFLEKVNAELPGTMELELDGYYKRGIFVTKKEGGAAKKRYALMDESERLKIVGFEYVRRDWCNLAKETQRRVIELVLKDGEPEKAAEYVRGIIKDLKAGKVEKKDLSIITMMKRKVEDYDSIGPHVSAAKKAIEKGKDVGVGTLLSFIITKKGNSISEKAQLDEFVEEGNYDSDYYVKNQVLPAVIKIVRELGYTEQDLIEGGKQTGLGAWS</sequence>
<dbReference type="InterPro" id="IPR006142">
    <property type="entry name" value="INTEIN"/>
</dbReference>
<keyword evidence="5" id="KW-0239">DNA-directed DNA polymerase</keyword>
<dbReference type="PROSITE" id="PS50818">
    <property type="entry name" value="INTEIN_C_TER"/>
    <property type="match status" value="1"/>
</dbReference>
<dbReference type="InterPro" id="IPR006134">
    <property type="entry name" value="DNA-dir_DNA_pol_B_multi_dom"/>
</dbReference>
<dbReference type="PANTHER" id="PTHR10322:SF23">
    <property type="entry name" value="DNA POLYMERASE DELTA CATALYTIC SUBUNIT"/>
    <property type="match status" value="1"/>
</dbReference>
<dbReference type="Gene3D" id="2.170.16.10">
    <property type="entry name" value="Hedgehog/Intein (Hint) domain"/>
    <property type="match status" value="1"/>
</dbReference>
<dbReference type="EMBL" id="JABJNZ010000016">
    <property type="protein sequence ID" value="MBT4870107.1"/>
    <property type="molecule type" value="Genomic_DNA"/>
</dbReference>
<evidence type="ECO:0000256" key="2">
    <source>
        <dbReference type="ARBA" id="ARBA00022679"/>
    </source>
</evidence>
<dbReference type="Pfam" id="PF00136">
    <property type="entry name" value="DNA_pol_B"/>
    <property type="match status" value="2"/>
</dbReference>
<dbReference type="Proteomes" id="UP000722459">
    <property type="component" value="Unassembled WGS sequence"/>
</dbReference>
<keyword evidence="6" id="KW-0651">Protein splicing</keyword>
<dbReference type="CDD" id="cd00081">
    <property type="entry name" value="Hint"/>
    <property type="match status" value="1"/>
</dbReference>
<evidence type="ECO:0000256" key="7">
    <source>
        <dbReference type="ARBA" id="ARBA00023125"/>
    </source>
</evidence>
<evidence type="ECO:0000259" key="9">
    <source>
        <dbReference type="PROSITE" id="PS50819"/>
    </source>
</evidence>
<dbReference type="PRINTS" id="PR00379">
    <property type="entry name" value="INTEIN"/>
</dbReference>
<dbReference type="AlphaFoldDB" id="A0A8T5GEJ0"/>
<evidence type="ECO:0000256" key="1">
    <source>
        <dbReference type="ARBA" id="ARBA00012417"/>
    </source>
</evidence>
<dbReference type="InterPro" id="IPR004042">
    <property type="entry name" value="Intein_endonuc_central"/>
</dbReference>
<dbReference type="GO" id="GO:0004519">
    <property type="term" value="F:endonuclease activity"/>
    <property type="evidence" value="ECO:0007669"/>
    <property type="project" value="InterPro"/>
</dbReference>
<evidence type="ECO:0000256" key="6">
    <source>
        <dbReference type="ARBA" id="ARBA00023000"/>
    </source>
</evidence>
<comment type="catalytic activity">
    <reaction evidence="8">
        <text>DNA(n) + a 2'-deoxyribonucleoside 5'-triphosphate = DNA(n+1) + diphosphate</text>
        <dbReference type="Rhea" id="RHEA:22508"/>
        <dbReference type="Rhea" id="RHEA-COMP:17339"/>
        <dbReference type="Rhea" id="RHEA-COMP:17340"/>
        <dbReference type="ChEBI" id="CHEBI:33019"/>
        <dbReference type="ChEBI" id="CHEBI:61560"/>
        <dbReference type="ChEBI" id="CHEBI:173112"/>
        <dbReference type="EC" id="2.7.7.7"/>
    </reaction>
</comment>
<dbReference type="GO" id="GO:0006261">
    <property type="term" value="P:DNA-templated DNA replication"/>
    <property type="evidence" value="ECO:0007669"/>
    <property type="project" value="TreeGrafter"/>
</dbReference>
<dbReference type="Gene3D" id="3.90.1600.10">
    <property type="entry name" value="Palm domain of DNA polymerase"/>
    <property type="match status" value="2"/>
</dbReference>
<dbReference type="GO" id="GO:0000166">
    <property type="term" value="F:nucleotide binding"/>
    <property type="evidence" value="ECO:0007669"/>
    <property type="project" value="InterPro"/>
</dbReference>
<dbReference type="PANTHER" id="PTHR10322">
    <property type="entry name" value="DNA POLYMERASE CATALYTIC SUBUNIT"/>
    <property type="match status" value="1"/>
</dbReference>
<dbReference type="InterPro" id="IPR042087">
    <property type="entry name" value="DNA_pol_B_thumb"/>
</dbReference>
<proteinExistence type="predicted"/>
<feature type="domain" description="DOD-type homing endonuclease" evidence="9">
    <location>
        <begin position="254"/>
        <end position="419"/>
    </location>
</feature>
<dbReference type="InterPro" id="IPR043502">
    <property type="entry name" value="DNA/RNA_pol_sf"/>
</dbReference>
<feature type="non-terminal residue" evidence="10">
    <location>
        <position position="1"/>
    </location>
</feature>
<evidence type="ECO:0000256" key="8">
    <source>
        <dbReference type="ARBA" id="ARBA00049244"/>
    </source>
</evidence>
<comment type="caution">
    <text evidence="10">The sequence shown here is derived from an EMBL/GenBank/DDBJ whole genome shotgun (WGS) entry which is preliminary data.</text>
</comment>
<dbReference type="GO" id="GO:0016539">
    <property type="term" value="P:intein-mediated protein splicing"/>
    <property type="evidence" value="ECO:0007669"/>
    <property type="project" value="InterPro"/>
</dbReference>
<name>A0A8T5GEJ0_9ARCH</name>
<organism evidence="10 11">
    <name type="scientific">Candidatus Iainarchaeum sp</name>
    <dbReference type="NCBI Taxonomy" id="3101447"/>
    <lineage>
        <taxon>Archaea</taxon>
        <taxon>Candidatus Iainarchaeota</taxon>
        <taxon>Candidatus Iainarchaeia</taxon>
        <taxon>Candidatus Iainarchaeales</taxon>
        <taxon>Candidatus Iainarchaeaceae</taxon>
        <taxon>Candidatus Iainarchaeum</taxon>
    </lineage>
</organism>